<evidence type="ECO:0000259" key="2">
    <source>
        <dbReference type="PROSITE" id="PS50943"/>
    </source>
</evidence>
<gene>
    <name evidence="3" type="ORF">HF519_26190</name>
</gene>
<dbReference type="InterPro" id="IPR010982">
    <property type="entry name" value="Lambda_DNA-bd_dom_sf"/>
</dbReference>
<dbReference type="CDD" id="cd02209">
    <property type="entry name" value="cupin_XRE_C"/>
    <property type="match status" value="1"/>
</dbReference>
<comment type="caution">
    <text evidence="3">The sequence shown here is derived from an EMBL/GenBank/DDBJ whole genome shotgun (WGS) entry which is preliminary data.</text>
</comment>
<dbReference type="SMART" id="SM00530">
    <property type="entry name" value="HTH_XRE"/>
    <property type="match status" value="1"/>
</dbReference>
<reference evidence="3 4" key="1">
    <citation type="submission" date="2020-04" db="EMBL/GenBank/DDBJ databases">
        <authorList>
            <person name="Klaysubun C."/>
            <person name="Duangmal K."/>
            <person name="Lipun K."/>
        </authorList>
    </citation>
    <scope>NUCLEOTIDE SEQUENCE [LARGE SCALE GENOMIC DNA]</scope>
    <source>
        <strain evidence="3 4">DSM 45300</strain>
    </source>
</reference>
<dbReference type="Pfam" id="PF01381">
    <property type="entry name" value="HTH_3"/>
    <property type="match status" value="1"/>
</dbReference>
<feature type="domain" description="HTH cro/C1-type" evidence="2">
    <location>
        <begin position="12"/>
        <end position="66"/>
    </location>
</feature>
<dbReference type="InterPro" id="IPR014710">
    <property type="entry name" value="RmlC-like_jellyroll"/>
</dbReference>
<dbReference type="PANTHER" id="PTHR46797">
    <property type="entry name" value="HTH-TYPE TRANSCRIPTIONAL REGULATOR"/>
    <property type="match status" value="1"/>
</dbReference>
<dbReference type="PANTHER" id="PTHR46797:SF1">
    <property type="entry name" value="METHYLPHOSPHONATE SYNTHASE"/>
    <property type="match status" value="1"/>
</dbReference>
<dbReference type="PROSITE" id="PS50943">
    <property type="entry name" value="HTH_CROC1"/>
    <property type="match status" value="1"/>
</dbReference>
<keyword evidence="1" id="KW-0238">DNA-binding</keyword>
<dbReference type="GO" id="GO:0003700">
    <property type="term" value="F:DNA-binding transcription factor activity"/>
    <property type="evidence" value="ECO:0007669"/>
    <property type="project" value="TreeGrafter"/>
</dbReference>
<organism evidence="3 4">
    <name type="scientific">Pseudonocardia bannensis</name>
    <dbReference type="NCBI Taxonomy" id="630973"/>
    <lineage>
        <taxon>Bacteria</taxon>
        <taxon>Bacillati</taxon>
        <taxon>Actinomycetota</taxon>
        <taxon>Actinomycetes</taxon>
        <taxon>Pseudonocardiales</taxon>
        <taxon>Pseudonocardiaceae</taxon>
        <taxon>Pseudonocardia</taxon>
    </lineage>
</organism>
<dbReference type="Gene3D" id="2.60.120.10">
    <property type="entry name" value="Jelly Rolls"/>
    <property type="match status" value="1"/>
</dbReference>
<dbReference type="InterPro" id="IPR050807">
    <property type="entry name" value="TransReg_Diox_bact_type"/>
</dbReference>
<dbReference type="CDD" id="cd00093">
    <property type="entry name" value="HTH_XRE"/>
    <property type="match status" value="1"/>
</dbReference>
<dbReference type="Gene3D" id="1.10.260.40">
    <property type="entry name" value="lambda repressor-like DNA-binding domains"/>
    <property type="match status" value="1"/>
</dbReference>
<keyword evidence="4" id="KW-1185">Reference proteome</keyword>
<protein>
    <submittedName>
        <fullName evidence="3">Helix-turn-helix transcriptional regulator</fullName>
    </submittedName>
</protein>
<dbReference type="RefSeq" id="WP_169415662.1">
    <property type="nucleotide sequence ID" value="NZ_JAAXKZ010000146.1"/>
</dbReference>
<dbReference type="InterPro" id="IPR001387">
    <property type="entry name" value="Cro/C1-type_HTH"/>
</dbReference>
<dbReference type="GO" id="GO:0003677">
    <property type="term" value="F:DNA binding"/>
    <property type="evidence" value="ECO:0007669"/>
    <property type="project" value="UniProtKB-KW"/>
</dbReference>
<dbReference type="Proteomes" id="UP000586918">
    <property type="component" value="Unassembled WGS sequence"/>
</dbReference>
<dbReference type="EMBL" id="JAAXKZ010000146">
    <property type="protein sequence ID" value="NMH94992.1"/>
    <property type="molecule type" value="Genomic_DNA"/>
</dbReference>
<evidence type="ECO:0000256" key="1">
    <source>
        <dbReference type="ARBA" id="ARBA00023125"/>
    </source>
</evidence>
<accession>A0A848DQB8</accession>
<dbReference type="AlphaFoldDB" id="A0A848DQB8"/>
<evidence type="ECO:0000313" key="4">
    <source>
        <dbReference type="Proteomes" id="UP000586918"/>
    </source>
</evidence>
<dbReference type="SUPFAM" id="SSF47413">
    <property type="entry name" value="lambda repressor-like DNA-binding domains"/>
    <property type="match status" value="1"/>
</dbReference>
<dbReference type="SUPFAM" id="SSF51182">
    <property type="entry name" value="RmlC-like cupins"/>
    <property type="match status" value="1"/>
</dbReference>
<dbReference type="GO" id="GO:0005829">
    <property type="term" value="C:cytosol"/>
    <property type="evidence" value="ECO:0007669"/>
    <property type="project" value="TreeGrafter"/>
</dbReference>
<evidence type="ECO:0000313" key="3">
    <source>
        <dbReference type="EMBL" id="NMH94992.1"/>
    </source>
</evidence>
<proteinExistence type="predicted"/>
<name>A0A848DQB8_9PSEU</name>
<sequence>MQSPSELVAGNVRRLREERNMSMSELARRAGLAKGTLARLELGAANPTVDTLYAIARALEVPAGKLISEGGLPVLVDRREAAPWVLDARSGSRVRPLGKVYGSGLVEVGLLELAGHVRSSGPHPPGTLEHVYVVAGRVRVGPLDDLRELAAGDSMRFSGDRRHQYEPVEGRCLLHILVTVPTAPEDSSVGGGPARG</sequence>
<dbReference type="InterPro" id="IPR011051">
    <property type="entry name" value="RmlC_Cupin_sf"/>
</dbReference>